<keyword evidence="16" id="KW-0067">ATP-binding</keyword>
<dbReference type="InterPro" id="IPR048459">
    <property type="entry name" value="DNA2_Rift"/>
</dbReference>
<evidence type="ECO:0000256" key="5">
    <source>
        <dbReference type="ARBA" id="ARBA00012551"/>
    </source>
</evidence>
<keyword evidence="18" id="KW-0411">Iron-sulfur</keyword>
<keyword evidence="13" id="KW-0227">DNA damage</keyword>
<dbReference type="Pfam" id="PF21123">
    <property type="entry name" value="Dna2_Rift"/>
    <property type="match status" value="1"/>
</dbReference>
<comment type="similarity">
    <text evidence="4">Belongs to the DNA2/NAM7 helicase family.</text>
</comment>
<proteinExistence type="inferred from homology"/>
<dbReference type="AlphaFoldDB" id="A0A7M5VG88"/>
<keyword evidence="20" id="KW-0496">Mitochondrion</keyword>
<evidence type="ECO:0000256" key="13">
    <source>
        <dbReference type="ARBA" id="ARBA00022763"/>
    </source>
</evidence>
<evidence type="ECO:0000259" key="30">
    <source>
        <dbReference type="Pfam" id="PF21123"/>
    </source>
</evidence>
<dbReference type="GO" id="GO:0017116">
    <property type="term" value="F:single-stranded DNA helicase activity"/>
    <property type="evidence" value="ECO:0007669"/>
    <property type="project" value="InterPro"/>
</dbReference>
<evidence type="ECO:0000256" key="23">
    <source>
        <dbReference type="ARBA" id="ARBA00023268"/>
    </source>
</evidence>
<evidence type="ECO:0000256" key="16">
    <source>
        <dbReference type="ARBA" id="ARBA00022840"/>
    </source>
</evidence>
<keyword evidence="32" id="KW-1185">Reference proteome</keyword>
<feature type="domain" description="DNA2/NAM7 helicase helicase" evidence="28">
    <location>
        <begin position="913"/>
        <end position="982"/>
    </location>
</feature>
<dbReference type="Pfam" id="PF13086">
    <property type="entry name" value="AAA_11"/>
    <property type="match status" value="2"/>
</dbReference>
<evidence type="ECO:0000256" key="10">
    <source>
        <dbReference type="ARBA" id="ARBA00022723"/>
    </source>
</evidence>
<evidence type="ECO:0000256" key="24">
    <source>
        <dbReference type="ARBA" id="ARBA00032548"/>
    </source>
</evidence>
<evidence type="ECO:0000313" key="32">
    <source>
        <dbReference type="Proteomes" id="UP000594262"/>
    </source>
</evidence>
<dbReference type="InterPro" id="IPR041677">
    <property type="entry name" value="DNA2/NAM7_AAA_11"/>
</dbReference>
<keyword evidence="10" id="KW-0479">Metal-binding</keyword>
<dbReference type="GO" id="GO:0043139">
    <property type="term" value="F:5'-3' DNA helicase activity"/>
    <property type="evidence" value="ECO:0007669"/>
    <property type="project" value="TreeGrafter"/>
</dbReference>
<dbReference type="RefSeq" id="XP_066918351.1">
    <property type="nucleotide sequence ID" value="XM_067062250.1"/>
</dbReference>
<dbReference type="FunFam" id="3.40.50.300:FF:000721">
    <property type="entry name" value="DNA replication ATP-dependent helicase/nuclease DNA2"/>
    <property type="match status" value="1"/>
</dbReference>
<keyword evidence="19" id="KW-0238">DNA-binding</keyword>
<protein>
    <recommendedName>
        <fullName evidence="6">DNA replication ATP-dependent helicase/nuclease DNA2</fullName>
        <ecNumber evidence="5">3.6.4.12</ecNumber>
    </recommendedName>
    <alternativeName>
        <fullName evidence="24">DNA replication ATP-dependent helicase-like homolog</fullName>
    </alternativeName>
</protein>
<evidence type="ECO:0000256" key="25">
    <source>
        <dbReference type="ARBA" id="ARBA00047995"/>
    </source>
</evidence>
<dbReference type="InterPro" id="IPR014808">
    <property type="entry name" value="DNA_replication_fac_Dna2_N"/>
</dbReference>
<dbReference type="InterPro" id="IPR011604">
    <property type="entry name" value="PDDEXK-like_dom_sf"/>
</dbReference>
<evidence type="ECO:0000256" key="9">
    <source>
        <dbReference type="ARBA" id="ARBA00022722"/>
    </source>
</evidence>
<dbReference type="GO" id="GO:0051539">
    <property type="term" value="F:4 iron, 4 sulfur cluster binding"/>
    <property type="evidence" value="ECO:0007669"/>
    <property type="project" value="UniProtKB-KW"/>
</dbReference>
<name>A0A7M5VG88_9CNID</name>
<evidence type="ECO:0000256" key="21">
    <source>
        <dbReference type="ARBA" id="ARBA00023204"/>
    </source>
</evidence>
<evidence type="ECO:0000259" key="27">
    <source>
        <dbReference type="Pfam" id="PF08696"/>
    </source>
</evidence>
<evidence type="ECO:0000313" key="31">
    <source>
        <dbReference type="EnsemblMetazoa" id="CLYHEMP010515.1"/>
    </source>
</evidence>
<keyword evidence="15" id="KW-0347">Helicase</keyword>
<feature type="domain" description="DNA2 rift barrel" evidence="30">
    <location>
        <begin position="657"/>
        <end position="757"/>
    </location>
</feature>
<evidence type="ECO:0000256" key="17">
    <source>
        <dbReference type="ARBA" id="ARBA00023004"/>
    </source>
</evidence>
<dbReference type="GO" id="GO:0003677">
    <property type="term" value="F:DNA binding"/>
    <property type="evidence" value="ECO:0007669"/>
    <property type="project" value="UniProtKB-KW"/>
</dbReference>
<keyword evidence="21" id="KW-0234">DNA repair</keyword>
<keyword evidence="11" id="KW-0547">Nucleotide-binding</keyword>
<dbReference type="InterPro" id="IPR041679">
    <property type="entry name" value="DNA2/NAM7-like_C"/>
</dbReference>
<keyword evidence="8" id="KW-0235">DNA replication</keyword>
<dbReference type="EC" id="3.6.4.12" evidence="5"/>
<accession>A0A7M5VG88</accession>
<dbReference type="Gene3D" id="3.40.50.300">
    <property type="entry name" value="P-loop containing nucleotide triphosphate hydrolases"/>
    <property type="match status" value="2"/>
</dbReference>
<evidence type="ECO:0000259" key="29">
    <source>
        <dbReference type="Pfam" id="PF13087"/>
    </source>
</evidence>
<dbReference type="GO" id="GO:0046872">
    <property type="term" value="F:metal ion binding"/>
    <property type="evidence" value="ECO:0007669"/>
    <property type="project" value="UniProtKB-KW"/>
</dbReference>
<comment type="cofactor">
    <cofactor evidence="1">
        <name>[4Fe-4S] cluster</name>
        <dbReference type="ChEBI" id="CHEBI:49883"/>
    </cofactor>
</comment>
<dbReference type="EnsemblMetazoa" id="CLYHEMT010515.1">
    <property type="protein sequence ID" value="CLYHEMP010515.1"/>
    <property type="gene ID" value="CLYHEMG010515"/>
</dbReference>
<organism evidence="31 32">
    <name type="scientific">Clytia hemisphaerica</name>
    <dbReference type="NCBI Taxonomy" id="252671"/>
    <lineage>
        <taxon>Eukaryota</taxon>
        <taxon>Metazoa</taxon>
        <taxon>Cnidaria</taxon>
        <taxon>Hydrozoa</taxon>
        <taxon>Hydroidolina</taxon>
        <taxon>Leptothecata</taxon>
        <taxon>Obeliida</taxon>
        <taxon>Clytiidae</taxon>
        <taxon>Clytia</taxon>
    </lineage>
</organism>
<dbReference type="GO" id="GO:0016787">
    <property type="term" value="F:hydrolase activity"/>
    <property type="evidence" value="ECO:0007669"/>
    <property type="project" value="UniProtKB-KW"/>
</dbReference>
<dbReference type="Gene3D" id="3.90.320.10">
    <property type="match status" value="1"/>
</dbReference>
<evidence type="ECO:0000256" key="18">
    <source>
        <dbReference type="ARBA" id="ARBA00023014"/>
    </source>
</evidence>
<dbReference type="CDD" id="cd22318">
    <property type="entry name" value="DNA2_N-like"/>
    <property type="match status" value="1"/>
</dbReference>
<evidence type="ECO:0000256" key="15">
    <source>
        <dbReference type="ARBA" id="ARBA00022806"/>
    </source>
</evidence>
<sequence>MLSQKSSSTPCKNKLKISNTRTKAKDNETSTNKVKSAQAAKSANESDDIIDVTPDKGSKKLKLKLSKINSHSKRATEKLKTQNAKAAVKHGLEDITSGISPIAKSVTQSRKLSLKKPLKRRCSFSPKDAEKDSKKNKVTKEETDDTLEDLTKYLPSNNQKKQLDIKSFFSKPRNTNHTQVQTKVEKDNLNLDETSNDSLLGLVSDNLVNGTLDTCKKEKASKSFEFDLNDSLNLEQVGSTQKTSAEIKHVFMTWRVVEYSVREYQVDNHRKQERVLQLVQIKNEEERAVCHLRDDWFLMEIEDEDIAYVSNLNDACRRSILCNNSKEFITVFPNTLISGTTIASGITCERQAVLNTRFKTEGQNEVMLVGTLTHEIFQWAISNNKFEMKDLVTKMNELLQQTKVLETLYTLDIDEQQIASKLKEYLPQVGLWKRNYLQDSQTSADESKPSITNIVDIEENVWSPYLGFKGKVDVSVEVKIHKRSRDKILAPLELKTGKMLSNLGSVEHRAQVTVYCLLMSERHHQPIDSGLLYYFKTNHLQQVPMPEQEKRAILIKRNDIARRLTLEREEQQLPALSRNKRICKWCPQKQTCLLHFKSRENGESWTSGIEEIYKNVLSNLKDEDFRYFSKWYELLLLEAYYECTANKTSYIWAKSSERRELQGVCFSHMLVCTSDVTSDMKYHYTFERCVNHFNQQTPMNIIPLIAGDRVIVSRENNRVFNETTGYILQVSENEVIVSAHQKLQKTDKVLYRIDKDETLSSLTTPLTNLANLFRVDSQLDNKLRQSIIHNKTPTVDIDPPVEENSEITGNLNEGQKQAICRCLQAKDFVMILGMPGSGKSTTTALLVQSLVCKGKKVLLTSYTHSAVDTILLKLLENGFTKFTRLGLPQRMHAKIRKYTAHEQTKLFTKTHQIKEYYEKQSVFASTCLGVNNPILAKHHFDYCIVDEASQITQPVCIGAVRLADVFVLIGDHNQLPPLVQSEKARSRGMDVSLFKYLSDEQPEAVVTLNQQYRMNKHIMSLANTLVYQNKMKCGNESIANAVLSLPHFNDVNLDSDMKRIIDPVHPVIFVDTDQRPDCEETIRSKKLVNTGEAILCEQIISSLLKAGLVESNLGVICPYRHQLKIIKDEISSLQNSKQIEVETIDKYQGKDKECIIVTFVRSNNKQEVGELLLDWRRINVALTRAKKKLILIGSRKTITGSTVLNQMLKILDDKKWTFIYS</sequence>
<feature type="region of interest" description="Disordered" evidence="26">
    <location>
        <begin position="117"/>
        <end position="145"/>
    </location>
</feature>
<dbReference type="GO" id="GO:0006260">
    <property type="term" value="P:DNA replication"/>
    <property type="evidence" value="ECO:0007669"/>
    <property type="project" value="UniProtKB-KW"/>
</dbReference>
<dbReference type="InterPro" id="IPR027417">
    <property type="entry name" value="P-loop_NTPase"/>
</dbReference>
<dbReference type="GO" id="GO:0004519">
    <property type="term" value="F:endonuclease activity"/>
    <property type="evidence" value="ECO:0007669"/>
    <property type="project" value="UniProtKB-KW"/>
</dbReference>
<comment type="catalytic activity">
    <reaction evidence="25">
        <text>ATP + H2O = ADP + phosphate + H(+)</text>
        <dbReference type="Rhea" id="RHEA:13065"/>
        <dbReference type="ChEBI" id="CHEBI:15377"/>
        <dbReference type="ChEBI" id="CHEBI:15378"/>
        <dbReference type="ChEBI" id="CHEBI:30616"/>
        <dbReference type="ChEBI" id="CHEBI:43474"/>
        <dbReference type="ChEBI" id="CHEBI:456216"/>
        <dbReference type="EC" id="3.6.4.12"/>
    </reaction>
</comment>
<dbReference type="Proteomes" id="UP000594262">
    <property type="component" value="Unplaced"/>
</dbReference>
<dbReference type="InterPro" id="IPR047187">
    <property type="entry name" value="SF1_C_Upf1"/>
</dbReference>
<dbReference type="GO" id="GO:0005524">
    <property type="term" value="F:ATP binding"/>
    <property type="evidence" value="ECO:0007669"/>
    <property type="project" value="UniProtKB-KW"/>
</dbReference>
<evidence type="ECO:0000259" key="28">
    <source>
        <dbReference type="Pfam" id="PF13086"/>
    </source>
</evidence>
<feature type="compositionally biased region" description="Basic residues" evidence="26">
    <location>
        <begin position="59"/>
        <end position="73"/>
    </location>
</feature>
<keyword evidence="9" id="KW-0540">Nuclease</keyword>
<dbReference type="FunFam" id="3.40.50.300:FF:000789">
    <property type="entry name" value="DNA replication ATP-dependent helicase/nuclease DNA2"/>
    <property type="match status" value="1"/>
</dbReference>
<keyword evidence="7" id="KW-0004">4Fe-4S</keyword>
<evidence type="ECO:0000256" key="26">
    <source>
        <dbReference type="SAM" id="MobiDB-lite"/>
    </source>
</evidence>
<dbReference type="InterPro" id="IPR050534">
    <property type="entry name" value="Coronavir_polyprotein_1ab"/>
</dbReference>
<dbReference type="OrthoDB" id="306218at2759"/>
<feature type="domain" description="DNA2/NAM7 helicase-like C-terminal" evidence="29">
    <location>
        <begin position="989"/>
        <end position="1195"/>
    </location>
</feature>
<feature type="compositionally biased region" description="Basic and acidic residues" evidence="26">
    <location>
        <begin position="127"/>
        <end position="141"/>
    </location>
</feature>
<feature type="domain" description="DNA2/NAM7 helicase helicase" evidence="28">
    <location>
        <begin position="810"/>
        <end position="905"/>
    </location>
</feature>
<dbReference type="CDD" id="cd18041">
    <property type="entry name" value="DEXXQc_DNA2"/>
    <property type="match status" value="1"/>
</dbReference>
<evidence type="ECO:0000256" key="20">
    <source>
        <dbReference type="ARBA" id="ARBA00023128"/>
    </source>
</evidence>
<dbReference type="SUPFAM" id="SSF52540">
    <property type="entry name" value="P-loop containing nucleoside triphosphate hydrolases"/>
    <property type="match status" value="1"/>
</dbReference>
<feature type="compositionally biased region" description="Polar residues" evidence="26">
    <location>
        <begin position="29"/>
        <end position="43"/>
    </location>
</feature>
<keyword evidence="23" id="KW-0511">Multifunctional enzyme</keyword>
<dbReference type="Pfam" id="PF08696">
    <property type="entry name" value="Dna2"/>
    <property type="match status" value="1"/>
</dbReference>
<keyword evidence="12" id="KW-0255">Endonuclease</keyword>
<dbReference type="GeneID" id="136805709"/>
<evidence type="ECO:0000256" key="14">
    <source>
        <dbReference type="ARBA" id="ARBA00022801"/>
    </source>
</evidence>
<keyword evidence="14" id="KW-0378">Hydrolase</keyword>
<evidence type="ECO:0000256" key="6">
    <source>
        <dbReference type="ARBA" id="ARBA00021516"/>
    </source>
</evidence>
<evidence type="ECO:0000256" key="8">
    <source>
        <dbReference type="ARBA" id="ARBA00022705"/>
    </source>
</evidence>
<evidence type="ECO:0000256" key="2">
    <source>
        <dbReference type="ARBA" id="ARBA00004123"/>
    </source>
</evidence>
<keyword evidence="17" id="KW-0408">Iron</keyword>
<evidence type="ECO:0000256" key="4">
    <source>
        <dbReference type="ARBA" id="ARBA00007913"/>
    </source>
</evidence>
<dbReference type="PANTHER" id="PTHR43788">
    <property type="entry name" value="DNA2/NAM7 HELICASE FAMILY MEMBER"/>
    <property type="match status" value="1"/>
</dbReference>
<evidence type="ECO:0000256" key="19">
    <source>
        <dbReference type="ARBA" id="ARBA00023125"/>
    </source>
</evidence>
<evidence type="ECO:0000256" key="22">
    <source>
        <dbReference type="ARBA" id="ARBA00023242"/>
    </source>
</evidence>
<evidence type="ECO:0000256" key="3">
    <source>
        <dbReference type="ARBA" id="ARBA00004173"/>
    </source>
</evidence>
<feature type="region of interest" description="Disordered" evidence="26">
    <location>
        <begin position="1"/>
        <end position="83"/>
    </location>
</feature>
<evidence type="ECO:0000256" key="12">
    <source>
        <dbReference type="ARBA" id="ARBA00022759"/>
    </source>
</evidence>
<reference evidence="31" key="1">
    <citation type="submission" date="2021-01" db="UniProtKB">
        <authorList>
            <consortium name="EnsemblMetazoa"/>
        </authorList>
    </citation>
    <scope>IDENTIFICATION</scope>
</reference>
<feature type="compositionally biased region" description="Polar residues" evidence="26">
    <location>
        <begin position="1"/>
        <end position="21"/>
    </location>
</feature>
<comment type="subcellular location">
    <subcellularLocation>
        <location evidence="3">Mitochondrion</location>
    </subcellularLocation>
    <subcellularLocation>
        <location evidence="2">Nucleus</location>
    </subcellularLocation>
</comment>
<dbReference type="PANTHER" id="PTHR43788:SF8">
    <property type="entry name" value="DNA-BINDING PROTEIN SMUBP-2"/>
    <property type="match status" value="1"/>
</dbReference>
<dbReference type="GO" id="GO:0006281">
    <property type="term" value="P:DNA repair"/>
    <property type="evidence" value="ECO:0007669"/>
    <property type="project" value="UniProtKB-KW"/>
</dbReference>
<dbReference type="Pfam" id="PF13087">
    <property type="entry name" value="AAA_12"/>
    <property type="match status" value="1"/>
</dbReference>
<dbReference type="GO" id="GO:0005739">
    <property type="term" value="C:mitochondrion"/>
    <property type="evidence" value="ECO:0007669"/>
    <property type="project" value="UniProtKB-SubCell"/>
</dbReference>
<dbReference type="GO" id="GO:0005634">
    <property type="term" value="C:nucleus"/>
    <property type="evidence" value="ECO:0007669"/>
    <property type="project" value="UniProtKB-SubCell"/>
</dbReference>
<dbReference type="CDD" id="cd18808">
    <property type="entry name" value="SF1_C_Upf1"/>
    <property type="match status" value="1"/>
</dbReference>
<feature type="domain" description="DNA replication factor Dna2 N-terminal" evidence="27">
    <location>
        <begin position="283"/>
        <end position="478"/>
    </location>
</feature>
<evidence type="ECO:0000256" key="11">
    <source>
        <dbReference type="ARBA" id="ARBA00022741"/>
    </source>
</evidence>
<evidence type="ECO:0000256" key="7">
    <source>
        <dbReference type="ARBA" id="ARBA00022485"/>
    </source>
</evidence>
<keyword evidence="22" id="KW-0539">Nucleus</keyword>
<dbReference type="InterPro" id="IPR026851">
    <property type="entry name" value="Dna2/JHS1_DEXXQ-box"/>
</dbReference>
<evidence type="ECO:0000256" key="1">
    <source>
        <dbReference type="ARBA" id="ARBA00001966"/>
    </source>
</evidence>